<dbReference type="AlphaFoldDB" id="A0A5N6AJL2"/>
<dbReference type="Pfam" id="PF09661">
    <property type="entry name" value="DUF2398"/>
    <property type="match status" value="1"/>
</dbReference>
<evidence type="ECO:0000256" key="1">
    <source>
        <dbReference type="SAM" id="MobiDB-lite"/>
    </source>
</evidence>
<dbReference type="RefSeq" id="WP_139666903.1">
    <property type="nucleotide sequence ID" value="NZ_VDLY02000004.1"/>
</dbReference>
<dbReference type="InterPro" id="IPR013494">
    <property type="entry name" value="CHP02678"/>
</dbReference>
<evidence type="ECO:0000313" key="3">
    <source>
        <dbReference type="Proteomes" id="UP000314251"/>
    </source>
</evidence>
<organism evidence="2 3">
    <name type="scientific">Streptomyces mimosae</name>
    <dbReference type="NCBI Taxonomy" id="2586635"/>
    <lineage>
        <taxon>Bacteria</taxon>
        <taxon>Bacillati</taxon>
        <taxon>Actinomycetota</taxon>
        <taxon>Actinomycetes</taxon>
        <taxon>Kitasatosporales</taxon>
        <taxon>Streptomycetaceae</taxon>
        <taxon>Streptomyces</taxon>
    </lineage>
</organism>
<dbReference type="OrthoDB" id="188354at2"/>
<protein>
    <submittedName>
        <fullName evidence="2">TIGR02678 family protein</fullName>
    </submittedName>
</protein>
<accession>A0A5N6AJL2</accession>
<feature type="compositionally biased region" description="Basic and acidic residues" evidence="1">
    <location>
        <begin position="421"/>
        <end position="433"/>
    </location>
</feature>
<keyword evidence="3" id="KW-1185">Reference proteome</keyword>
<dbReference type="Proteomes" id="UP000314251">
    <property type="component" value="Unassembled WGS sequence"/>
</dbReference>
<comment type="caution">
    <text evidence="2">The sequence shown here is derived from an EMBL/GenBank/DDBJ whole genome shotgun (WGS) entry which is preliminary data.</text>
</comment>
<evidence type="ECO:0000313" key="2">
    <source>
        <dbReference type="EMBL" id="KAB8167889.1"/>
    </source>
</evidence>
<proteinExistence type="predicted"/>
<dbReference type="NCBIfam" id="TIGR02678">
    <property type="entry name" value="TIGR02678 family protein"/>
    <property type="match status" value="1"/>
</dbReference>
<sequence>MSKLTNQLAAAEAGEVARGIRLLLARPLLTAEADPAGFDLVRRRHPTIARWFDYACGWSLLVEPRRGYARLAKVRAGVDGSRPARRTRSGRAAFDRRRYVLLCVVSAELLSMPVTTIGLLADRVVRATATDRALPSFAPVDRRERMAFVDVLKLLESYGVVRAVDGATDAYVESAEAKVLYRVDTTLLMRLPTAPVGASRLAVPPEEVPARFGELLAGLTREPRYGAAPEPAAGGPEEEVRTETAVTAAQRNLRLRHSVLRRLFDEPVLYRDDLSEEELAYVTSPSGRQLLLRMVGQAGFLLEERAEGFLLVDPEAVATDQRFPDDSSTARVAALLLLEPLCAAPAGMLPEQLRAFGTELLRRFPGWAKAYRSEEGAERLMRDAVRVLRHAGLLREAGDRVVARPAAFRYRVADPAGGGVDEERGGERARPDETAADGTWPGPTQKGDTA</sequence>
<name>A0A5N6AJL2_9ACTN</name>
<feature type="region of interest" description="Disordered" evidence="1">
    <location>
        <begin position="414"/>
        <end position="450"/>
    </location>
</feature>
<gene>
    <name evidence="2" type="ORF">FH607_007890</name>
</gene>
<reference evidence="2" key="1">
    <citation type="submission" date="2019-10" db="EMBL/GenBank/DDBJ databases">
        <title>Nonomuraea sp. nov., isolated from Phyllanthus amarus.</title>
        <authorList>
            <person name="Klykleung N."/>
            <person name="Tanasupawat S."/>
        </authorList>
    </citation>
    <scope>NUCLEOTIDE SEQUENCE [LARGE SCALE GENOMIC DNA]</scope>
    <source>
        <strain evidence="2">3MP-10</strain>
    </source>
</reference>
<dbReference type="EMBL" id="VDLY02000004">
    <property type="protein sequence ID" value="KAB8167889.1"/>
    <property type="molecule type" value="Genomic_DNA"/>
</dbReference>